<dbReference type="EMBL" id="JAYMYS010000004">
    <property type="protein sequence ID" value="KAK7395321.1"/>
    <property type="molecule type" value="Genomic_DNA"/>
</dbReference>
<feature type="signal peptide" evidence="1">
    <location>
        <begin position="1"/>
        <end position="24"/>
    </location>
</feature>
<gene>
    <name evidence="2" type="ORF">VNO78_15872</name>
</gene>
<accession>A0AAN9XKA3</accession>
<evidence type="ECO:0008006" key="4">
    <source>
        <dbReference type="Google" id="ProtNLM"/>
    </source>
</evidence>
<evidence type="ECO:0000256" key="1">
    <source>
        <dbReference type="SAM" id="SignalP"/>
    </source>
</evidence>
<protein>
    <recommendedName>
        <fullName evidence="4">LCR-like protein</fullName>
    </recommendedName>
</protein>
<feature type="chain" id="PRO_5042894221" description="LCR-like protein" evidence="1">
    <location>
        <begin position="25"/>
        <end position="72"/>
    </location>
</feature>
<evidence type="ECO:0000313" key="2">
    <source>
        <dbReference type="EMBL" id="KAK7395321.1"/>
    </source>
</evidence>
<dbReference type="Proteomes" id="UP001386955">
    <property type="component" value="Unassembled WGS sequence"/>
</dbReference>
<keyword evidence="1" id="KW-0732">Signal</keyword>
<sequence>MAICIFQPFFFLGILCIALVLTSGQPVYLSPWINCKGPCVNEGNCNFNCNNLGYSKGGFCWSFAFCCCLRDN</sequence>
<evidence type="ECO:0000313" key="3">
    <source>
        <dbReference type="Proteomes" id="UP001386955"/>
    </source>
</evidence>
<reference evidence="2 3" key="1">
    <citation type="submission" date="2024-01" db="EMBL/GenBank/DDBJ databases">
        <title>The genomes of 5 underutilized Papilionoideae crops provide insights into root nodulation and disease resistanc.</title>
        <authorList>
            <person name="Jiang F."/>
        </authorList>
    </citation>
    <scope>NUCLEOTIDE SEQUENCE [LARGE SCALE GENOMIC DNA]</scope>
    <source>
        <strain evidence="2">DUOXIRENSHENG_FW03</strain>
        <tissue evidence="2">Leaves</tissue>
    </source>
</reference>
<keyword evidence="3" id="KW-1185">Reference proteome</keyword>
<dbReference type="AlphaFoldDB" id="A0AAN9XKA3"/>
<comment type="caution">
    <text evidence="2">The sequence shown here is derived from an EMBL/GenBank/DDBJ whole genome shotgun (WGS) entry which is preliminary data.</text>
</comment>
<name>A0AAN9XKA3_PSOTE</name>
<organism evidence="2 3">
    <name type="scientific">Psophocarpus tetragonolobus</name>
    <name type="common">Winged bean</name>
    <name type="synonym">Dolichos tetragonolobus</name>
    <dbReference type="NCBI Taxonomy" id="3891"/>
    <lineage>
        <taxon>Eukaryota</taxon>
        <taxon>Viridiplantae</taxon>
        <taxon>Streptophyta</taxon>
        <taxon>Embryophyta</taxon>
        <taxon>Tracheophyta</taxon>
        <taxon>Spermatophyta</taxon>
        <taxon>Magnoliopsida</taxon>
        <taxon>eudicotyledons</taxon>
        <taxon>Gunneridae</taxon>
        <taxon>Pentapetalae</taxon>
        <taxon>rosids</taxon>
        <taxon>fabids</taxon>
        <taxon>Fabales</taxon>
        <taxon>Fabaceae</taxon>
        <taxon>Papilionoideae</taxon>
        <taxon>50 kb inversion clade</taxon>
        <taxon>NPAAA clade</taxon>
        <taxon>indigoferoid/millettioid clade</taxon>
        <taxon>Phaseoleae</taxon>
        <taxon>Psophocarpus</taxon>
    </lineage>
</organism>
<proteinExistence type="predicted"/>